<dbReference type="InterPro" id="IPR008927">
    <property type="entry name" value="6-PGluconate_DH-like_C_sf"/>
</dbReference>
<dbReference type="SUPFAM" id="SSF51735">
    <property type="entry name" value="NAD(P)-binding Rossmann-fold domains"/>
    <property type="match status" value="1"/>
</dbReference>
<keyword evidence="10" id="KW-0418">Kinase</keyword>
<dbReference type="NCBIfam" id="TIGR01313">
    <property type="entry name" value="therm_gnt_kin"/>
    <property type="match status" value="1"/>
</dbReference>
<dbReference type="InterPro" id="IPR013328">
    <property type="entry name" value="6PGD_dom2"/>
</dbReference>
<keyword evidence="11" id="KW-0067">ATP-binding</keyword>
<dbReference type="Gene3D" id="3.40.50.300">
    <property type="entry name" value="P-loop containing nucleotide triphosphate hydrolases"/>
    <property type="match status" value="1"/>
</dbReference>
<dbReference type="PRINTS" id="PR00076">
    <property type="entry name" value="6PGDHDRGNASE"/>
</dbReference>
<comment type="pathway">
    <text evidence="2">Carbohydrate acid metabolism.</text>
</comment>
<dbReference type="InterPro" id="IPR027417">
    <property type="entry name" value="P-loop_NTPase"/>
</dbReference>
<dbReference type="InterPro" id="IPR031322">
    <property type="entry name" value="Shikimate/glucono_kinase"/>
</dbReference>
<dbReference type="OrthoDB" id="9804542at2"/>
<dbReference type="GO" id="GO:0006098">
    <property type="term" value="P:pentose-phosphate shunt"/>
    <property type="evidence" value="ECO:0007669"/>
    <property type="project" value="UniProtKB-UniPathway"/>
</dbReference>
<organism evidence="19 20">
    <name type="scientific">Algoriphagus faecimaris</name>
    <dbReference type="NCBI Taxonomy" id="686796"/>
    <lineage>
        <taxon>Bacteria</taxon>
        <taxon>Pseudomonadati</taxon>
        <taxon>Bacteroidota</taxon>
        <taxon>Cytophagia</taxon>
        <taxon>Cytophagales</taxon>
        <taxon>Cyclobacteriaceae</taxon>
        <taxon>Algoriphagus</taxon>
    </lineage>
</organism>
<evidence type="ECO:0000256" key="13">
    <source>
        <dbReference type="ARBA" id="ARBA00023064"/>
    </source>
</evidence>
<dbReference type="Gene3D" id="1.20.5.320">
    <property type="entry name" value="6-Phosphogluconate Dehydrogenase, domain 3"/>
    <property type="match status" value="1"/>
</dbReference>
<dbReference type="SUPFAM" id="SSF48179">
    <property type="entry name" value="6-phosphogluconate dehydrogenase C-terminal domain-like"/>
    <property type="match status" value="1"/>
</dbReference>
<keyword evidence="17" id="KW-0521">NADP</keyword>
<keyword evidence="13 17" id="KW-0311">Gluconate utilization</keyword>
<evidence type="ECO:0000256" key="10">
    <source>
        <dbReference type="ARBA" id="ARBA00022777"/>
    </source>
</evidence>
<dbReference type="InterPro" id="IPR036291">
    <property type="entry name" value="NAD(P)-bd_dom_sf"/>
</dbReference>
<evidence type="ECO:0000256" key="9">
    <source>
        <dbReference type="ARBA" id="ARBA00022741"/>
    </source>
</evidence>
<feature type="domain" description="6-phosphogluconate dehydrogenase C-terminal" evidence="18">
    <location>
        <begin position="345"/>
        <end position="629"/>
    </location>
</feature>
<dbReference type="AlphaFoldDB" id="A0A1G6T9W2"/>
<dbReference type="UniPathway" id="UPA00115">
    <property type="reaction ID" value="UER00410"/>
</dbReference>
<dbReference type="EC" id="1.1.1.44" evidence="17"/>
<dbReference type="PANTHER" id="PTHR11811">
    <property type="entry name" value="6-PHOSPHOGLUCONATE DEHYDROGENASE"/>
    <property type="match status" value="1"/>
</dbReference>
<evidence type="ECO:0000256" key="1">
    <source>
        <dbReference type="ARBA" id="ARBA00002526"/>
    </source>
</evidence>
<evidence type="ECO:0000256" key="7">
    <source>
        <dbReference type="ARBA" id="ARBA00018193"/>
    </source>
</evidence>
<comment type="catalytic activity">
    <reaction evidence="15">
        <text>D-gluconate + ATP = 6-phospho-D-gluconate + ADP + H(+)</text>
        <dbReference type="Rhea" id="RHEA:19433"/>
        <dbReference type="ChEBI" id="CHEBI:15378"/>
        <dbReference type="ChEBI" id="CHEBI:18391"/>
        <dbReference type="ChEBI" id="CHEBI:30616"/>
        <dbReference type="ChEBI" id="CHEBI:58759"/>
        <dbReference type="ChEBI" id="CHEBI:456216"/>
        <dbReference type="EC" id="2.7.1.12"/>
    </reaction>
</comment>
<dbReference type="InterPro" id="IPR006115">
    <property type="entry name" value="6PGDH_NADP-bd"/>
</dbReference>
<evidence type="ECO:0000256" key="16">
    <source>
        <dbReference type="ARBA" id="ARBA00048640"/>
    </source>
</evidence>
<dbReference type="GO" id="GO:0004616">
    <property type="term" value="F:phosphogluconate dehydrogenase (decarboxylating) activity"/>
    <property type="evidence" value="ECO:0007669"/>
    <property type="project" value="UniProtKB-EC"/>
</dbReference>
<evidence type="ECO:0000256" key="5">
    <source>
        <dbReference type="ARBA" id="ARBA00008420"/>
    </source>
</evidence>
<evidence type="ECO:0000256" key="11">
    <source>
        <dbReference type="ARBA" id="ARBA00022840"/>
    </source>
</evidence>
<dbReference type="InterPro" id="IPR006114">
    <property type="entry name" value="6PGDH_C"/>
</dbReference>
<dbReference type="RefSeq" id="WP_087939667.1">
    <property type="nucleotide sequence ID" value="NZ_FNAC01000021.1"/>
</dbReference>
<dbReference type="Pfam" id="PF03446">
    <property type="entry name" value="NAD_binding_2"/>
    <property type="match status" value="1"/>
</dbReference>
<sequence>MIIIVTGVSGTGKTTLGTALSERFHLPFFDADDFHPAENIAKMSQGTPLNDEDRRPWLLALAKKLEESEKTGGAVLACSALKESYRKLLSASENLRWIHLKGDRELIWARMLARKNHYMKAEMLDSQLATWENPAYGFHLSIDQSPEEMLSSAIHYLLSNPMHMKIGVIGMGVMGKSLALNLAEKGVPVSVYNRYVEGKEEGVAQKVLEEHPEFSNMRAFENLEAFLGSLEKPRKILMMIPAGTAIDHQLDVLLSKLDKGDLMIDGGNSFYKDSERRVQRLQEAGMHFLPMGVSGGEEGARRGPSIMPGGNAEGYAMVEDFLGRISAKDKKGKPCVTYVGPGGSGHFIKMVHNSIEYGEMQVLAELTHILRFGFGCTPEEVSAIYSDWNKGDLKSYLLEITADILLFKENEELVLDQILDQAGQKGTGGWSITTALEFGIPYSPLSEAVNARGVSGSKALRMALAETLQHDFLPIKDSLEAWLPKIKKAYSLARIINHEVGFRLMKSVSEEKNWGLNFHEIARIWTNGCIIRSGLMEQISENYIDSFFEIEGIKDSVILDRKALAELVGLGISHGFALPVMSAGINYILGRITAESSASMIQAQRDYFGAHTYKRKDDPSGKFYHTQWDSKEA</sequence>
<reference evidence="20" key="1">
    <citation type="submission" date="2016-10" db="EMBL/GenBank/DDBJ databases">
        <authorList>
            <person name="Varghese N."/>
            <person name="Submissions S."/>
        </authorList>
    </citation>
    <scope>NUCLEOTIDE SEQUENCE [LARGE SCALE GENOMIC DNA]</scope>
    <source>
        <strain evidence="20">DSM 23095</strain>
    </source>
</reference>
<dbReference type="NCBIfam" id="NF006765">
    <property type="entry name" value="PRK09287.1"/>
    <property type="match status" value="1"/>
</dbReference>
<gene>
    <name evidence="19" type="ORF">SAMN04488104_102139</name>
</gene>
<dbReference type="NCBIfam" id="TIGR00873">
    <property type="entry name" value="gnd"/>
    <property type="match status" value="1"/>
</dbReference>
<comment type="catalytic activity">
    <reaction evidence="16 17">
        <text>6-phospho-D-gluconate + NADP(+) = D-ribulose 5-phosphate + CO2 + NADPH</text>
        <dbReference type="Rhea" id="RHEA:10116"/>
        <dbReference type="ChEBI" id="CHEBI:16526"/>
        <dbReference type="ChEBI" id="CHEBI:57783"/>
        <dbReference type="ChEBI" id="CHEBI:58121"/>
        <dbReference type="ChEBI" id="CHEBI:58349"/>
        <dbReference type="ChEBI" id="CHEBI:58759"/>
        <dbReference type="EC" id="1.1.1.44"/>
    </reaction>
</comment>
<name>A0A1G6T9W2_9BACT</name>
<accession>A0A1G6T9W2</accession>
<dbReference type="STRING" id="686796.SAMN04488104_102139"/>
<comment type="similarity">
    <text evidence="5">Belongs to the gluconokinase GntK/GntV family.</text>
</comment>
<dbReference type="Pfam" id="PF00393">
    <property type="entry name" value="6PGD"/>
    <property type="match status" value="1"/>
</dbReference>
<evidence type="ECO:0000256" key="17">
    <source>
        <dbReference type="RuleBase" id="RU000485"/>
    </source>
</evidence>
<dbReference type="InterPro" id="IPR006183">
    <property type="entry name" value="Pgluconate_DH"/>
</dbReference>
<comment type="subunit">
    <text evidence="6">Homodimer.</text>
</comment>
<dbReference type="Gene3D" id="1.10.1040.10">
    <property type="entry name" value="N-(1-d-carboxylethyl)-l-norvaline Dehydrogenase, domain 2"/>
    <property type="match status" value="1"/>
</dbReference>
<dbReference type="InterPro" id="IPR006113">
    <property type="entry name" value="6PGDH_Gnd/GntZ"/>
</dbReference>
<proteinExistence type="inferred from homology"/>
<dbReference type="InterPro" id="IPR006184">
    <property type="entry name" value="6PGdom_BS"/>
</dbReference>
<dbReference type="Gene3D" id="3.40.50.720">
    <property type="entry name" value="NAD(P)-binding Rossmann-like Domain"/>
    <property type="match status" value="1"/>
</dbReference>
<dbReference type="EMBL" id="FNAC01000021">
    <property type="protein sequence ID" value="SDD25644.1"/>
    <property type="molecule type" value="Genomic_DNA"/>
</dbReference>
<keyword evidence="20" id="KW-1185">Reference proteome</keyword>
<dbReference type="GO" id="GO:0046316">
    <property type="term" value="F:gluconokinase activity"/>
    <property type="evidence" value="ECO:0007669"/>
    <property type="project" value="UniProtKB-EC"/>
</dbReference>
<keyword evidence="12 17" id="KW-0560">Oxidoreductase</keyword>
<evidence type="ECO:0000256" key="2">
    <source>
        <dbReference type="ARBA" id="ARBA00004761"/>
    </source>
</evidence>
<dbReference type="GO" id="GO:0005524">
    <property type="term" value="F:ATP binding"/>
    <property type="evidence" value="ECO:0007669"/>
    <property type="project" value="UniProtKB-KW"/>
</dbReference>
<dbReference type="GO" id="GO:0019521">
    <property type="term" value="P:D-gluconate metabolic process"/>
    <property type="evidence" value="ECO:0007669"/>
    <property type="project" value="UniProtKB-KW"/>
</dbReference>
<keyword evidence="14 17" id="KW-0570">Pentose shunt</keyword>
<evidence type="ECO:0000313" key="20">
    <source>
        <dbReference type="Proteomes" id="UP000199060"/>
    </source>
</evidence>
<evidence type="ECO:0000256" key="14">
    <source>
        <dbReference type="ARBA" id="ARBA00023126"/>
    </source>
</evidence>
<keyword evidence="8" id="KW-0808">Transferase</keyword>
<dbReference type="CDD" id="cd02021">
    <property type="entry name" value="GntK"/>
    <property type="match status" value="1"/>
</dbReference>
<evidence type="ECO:0000256" key="6">
    <source>
        <dbReference type="ARBA" id="ARBA00011738"/>
    </source>
</evidence>
<dbReference type="SMART" id="SM01350">
    <property type="entry name" value="6PGD"/>
    <property type="match status" value="1"/>
</dbReference>
<comment type="pathway">
    <text evidence="3 17">Carbohydrate degradation; pentose phosphate pathway; D-ribulose 5-phosphate from D-glucose 6-phosphate (oxidative stage): step 3/3.</text>
</comment>
<dbReference type="InterPro" id="IPR006001">
    <property type="entry name" value="Therm_gnt_kin"/>
</dbReference>
<evidence type="ECO:0000313" key="19">
    <source>
        <dbReference type="EMBL" id="SDD25644.1"/>
    </source>
</evidence>
<comment type="function">
    <text evidence="1">Catalyzes the oxidative decarboxylation of 6-phosphogluconate to ribulose 5-phosphate and CO(2), with concomitant reduction of NADP to NADPH.</text>
</comment>
<keyword evidence="9" id="KW-0547">Nucleotide-binding</keyword>
<protein>
    <recommendedName>
        <fullName evidence="7 17">6-phosphogluconate dehydrogenase, decarboxylating</fullName>
        <ecNumber evidence="17">1.1.1.44</ecNumber>
    </recommendedName>
</protein>
<dbReference type="Proteomes" id="UP000199060">
    <property type="component" value="Unassembled WGS sequence"/>
</dbReference>
<evidence type="ECO:0000256" key="4">
    <source>
        <dbReference type="ARBA" id="ARBA00008419"/>
    </source>
</evidence>
<dbReference type="PROSITE" id="PS00461">
    <property type="entry name" value="6PGD"/>
    <property type="match status" value="1"/>
</dbReference>
<evidence type="ECO:0000256" key="3">
    <source>
        <dbReference type="ARBA" id="ARBA00004874"/>
    </source>
</evidence>
<comment type="similarity">
    <text evidence="4 17">Belongs to the 6-phosphogluconate dehydrogenase family.</text>
</comment>
<evidence type="ECO:0000256" key="8">
    <source>
        <dbReference type="ARBA" id="ARBA00022679"/>
    </source>
</evidence>
<evidence type="ECO:0000259" key="18">
    <source>
        <dbReference type="SMART" id="SM01350"/>
    </source>
</evidence>
<dbReference type="Pfam" id="PF01202">
    <property type="entry name" value="SKI"/>
    <property type="match status" value="1"/>
</dbReference>
<evidence type="ECO:0000256" key="12">
    <source>
        <dbReference type="ARBA" id="ARBA00023002"/>
    </source>
</evidence>
<dbReference type="GO" id="GO:0050661">
    <property type="term" value="F:NADP binding"/>
    <property type="evidence" value="ECO:0007669"/>
    <property type="project" value="InterPro"/>
</dbReference>
<dbReference type="SUPFAM" id="SSF52540">
    <property type="entry name" value="P-loop containing nucleoside triphosphate hydrolases"/>
    <property type="match status" value="1"/>
</dbReference>
<evidence type="ECO:0000256" key="15">
    <source>
        <dbReference type="ARBA" id="ARBA00048090"/>
    </source>
</evidence>